<reference evidence="2 3" key="1">
    <citation type="journal article" date="2019" name="Genome Biol. Evol.">
        <title>Insights into the evolution of the New World diploid cottons (Gossypium, subgenus Houzingenia) based on genome sequencing.</title>
        <authorList>
            <person name="Grover C.E."/>
            <person name="Arick M.A. 2nd"/>
            <person name="Thrash A."/>
            <person name="Conover J.L."/>
            <person name="Sanders W.S."/>
            <person name="Peterson D.G."/>
            <person name="Frelichowski J.E."/>
            <person name="Scheffler J.A."/>
            <person name="Scheffler B.E."/>
            <person name="Wendel J.F."/>
        </authorList>
    </citation>
    <scope>NUCLEOTIDE SEQUENCE [LARGE SCALE GENOMIC DNA]</scope>
    <source>
        <strain evidence="2">0</strain>
        <tissue evidence="2">Leaf</tissue>
    </source>
</reference>
<accession>A0A7J9IE79</accession>
<feature type="compositionally biased region" description="Basic and acidic residues" evidence="1">
    <location>
        <begin position="161"/>
        <end position="171"/>
    </location>
</feature>
<feature type="compositionally biased region" description="Basic and acidic residues" evidence="1">
    <location>
        <begin position="135"/>
        <end position="146"/>
    </location>
</feature>
<feature type="region of interest" description="Disordered" evidence="1">
    <location>
        <begin position="135"/>
        <end position="178"/>
    </location>
</feature>
<evidence type="ECO:0000313" key="2">
    <source>
        <dbReference type="EMBL" id="MBA0820420.1"/>
    </source>
</evidence>
<protein>
    <submittedName>
        <fullName evidence="2">Uncharacterized protein</fullName>
    </submittedName>
</protein>
<proteinExistence type="predicted"/>
<dbReference type="AlphaFoldDB" id="A0A7J9IE79"/>
<name>A0A7J9IE79_9ROSI</name>
<dbReference type="Proteomes" id="UP000593560">
    <property type="component" value="Unassembled WGS sequence"/>
</dbReference>
<keyword evidence="3" id="KW-1185">Reference proteome</keyword>
<organism evidence="2 3">
    <name type="scientific">Gossypium harknessii</name>
    <dbReference type="NCBI Taxonomy" id="34285"/>
    <lineage>
        <taxon>Eukaryota</taxon>
        <taxon>Viridiplantae</taxon>
        <taxon>Streptophyta</taxon>
        <taxon>Embryophyta</taxon>
        <taxon>Tracheophyta</taxon>
        <taxon>Spermatophyta</taxon>
        <taxon>Magnoliopsida</taxon>
        <taxon>eudicotyledons</taxon>
        <taxon>Gunneridae</taxon>
        <taxon>Pentapetalae</taxon>
        <taxon>rosids</taxon>
        <taxon>malvids</taxon>
        <taxon>Malvales</taxon>
        <taxon>Malvaceae</taxon>
        <taxon>Malvoideae</taxon>
        <taxon>Gossypium</taxon>
    </lineage>
</organism>
<comment type="caution">
    <text evidence="2">The sequence shown here is derived from an EMBL/GenBank/DDBJ whole genome shotgun (WGS) entry which is preliminary data.</text>
</comment>
<gene>
    <name evidence="2" type="ORF">Gohar_022425</name>
</gene>
<dbReference type="OrthoDB" id="10621222at2759"/>
<dbReference type="EMBL" id="JABFAD010334726">
    <property type="protein sequence ID" value="MBA0820420.1"/>
    <property type="molecule type" value="Genomic_DNA"/>
</dbReference>
<feature type="compositionally biased region" description="Acidic residues" evidence="1">
    <location>
        <begin position="147"/>
        <end position="160"/>
    </location>
</feature>
<evidence type="ECO:0000313" key="3">
    <source>
        <dbReference type="Proteomes" id="UP000593560"/>
    </source>
</evidence>
<evidence type="ECO:0000256" key="1">
    <source>
        <dbReference type="SAM" id="MobiDB-lite"/>
    </source>
</evidence>
<sequence length="178" mass="20513">MKIPLQEQGFESISVLKKETREMIQFHRWEKLCTIPTDLVYILILHEFYVTLNETNANRPMNVPWMRILVQEKEISISTPEMATLLYVILKKERICVHGYIGVYASMDKEKGSGITFLALRGSLMQTNKAAKYEVKTELSKTKKEEESEGEDDLEEDPEEDLKGEPDKANEALEPDSD</sequence>